<keyword evidence="4" id="KW-1185">Reference proteome</keyword>
<accession>A0A430HXS5</accession>
<name>A0A430HXS5_9CORY</name>
<sequence>MAVSDNNGQRRQQKKVRASHIIFLAIAVAGTLALAWWQWTRFQAGSGTFQNLGYALQWPLFGLFFIFAYRKYMQYENEMIEAANNAEDPDFLYEADAKLFEDQVTEINEDFLPERPTIDVDTFNELNTPRRGRRQADTDLTGDSDT</sequence>
<comment type="caution">
    <text evidence="3">The sequence shown here is derived from an EMBL/GenBank/DDBJ whole genome shotgun (WGS) entry which is preliminary data.</text>
</comment>
<gene>
    <name evidence="3" type="ORF">EAH68_08500</name>
</gene>
<reference evidence="3 4" key="1">
    <citation type="submission" date="2018-12" db="EMBL/GenBank/DDBJ databases">
        <title>YIM 101343 draft genome.</title>
        <authorList>
            <person name="Chen X."/>
        </authorList>
    </citation>
    <scope>NUCLEOTIDE SEQUENCE [LARGE SCALE GENOMIC DNA]</scope>
    <source>
        <strain evidence="3 4">YIM 101343</strain>
    </source>
</reference>
<organism evidence="3 4">
    <name type="scientific">Corynebacterium hylobatis</name>
    <dbReference type="NCBI Taxonomy" id="1859290"/>
    <lineage>
        <taxon>Bacteria</taxon>
        <taxon>Bacillati</taxon>
        <taxon>Actinomycetota</taxon>
        <taxon>Actinomycetes</taxon>
        <taxon>Mycobacteriales</taxon>
        <taxon>Corynebacteriaceae</taxon>
        <taxon>Corynebacterium</taxon>
    </lineage>
</organism>
<dbReference type="Proteomes" id="UP000274907">
    <property type="component" value="Unassembled WGS sequence"/>
</dbReference>
<proteinExistence type="predicted"/>
<protein>
    <submittedName>
        <fullName evidence="3">Uncharacterized protein</fullName>
    </submittedName>
</protein>
<feature type="transmembrane region" description="Helical" evidence="2">
    <location>
        <begin position="51"/>
        <end position="69"/>
    </location>
</feature>
<dbReference type="EMBL" id="RXHJ01000008">
    <property type="protein sequence ID" value="RSZ63206.1"/>
    <property type="molecule type" value="Genomic_DNA"/>
</dbReference>
<evidence type="ECO:0000256" key="2">
    <source>
        <dbReference type="SAM" id="Phobius"/>
    </source>
</evidence>
<feature type="region of interest" description="Disordered" evidence="1">
    <location>
        <begin position="126"/>
        <end position="146"/>
    </location>
</feature>
<evidence type="ECO:0000313" key="3">
    <source>
        <dbReference type="EMBL" id="RSZ63206.1"/>
    </source>
</evidence>
<evidence type="ECO:0000256" key="1">
    <source>
        <dbReference type="SAM" id="MobiDB-lite"/>
    </source>
</evidence>
<evidence type="ECO:0000313" key="4">
    <source>
        <dbReference type="Proteomes" id="UP000274907"/>
    </source>
</evidence>
<dbReference type="AlphaFoldDB" id="A0A430HXS5"/>
<keyword evidence="2" id="KW-0472">Membrane</keyword>
<keyword evidence="2" id="KW-1133">Transmembrane helix</keyword>
<feature type="transmembrane region" description="Helical" evidence="2">
    <location>
        <begin position="21"/>
        <end position="39"/>
    </location>
</feature>
<keyword evidence="2" id="KW-0812">Transmembrane</keyword>
<dbReference type="OrthoDB" id="5187941at2"/>